<gene>
    <name evidence="4" type="ORF">TSOC_007596</name>
</gene>
<dbReference type="GO" id="GO:0006457">
    <property type="term" value="P:protein folding"/>
    <property type="evidence" value="ECO:0007669"/>
    <property type="project" value="InterPro"/>
</dbReference>
<dbReference type="AlphaFoldDB" id="A0A2J8A0L1"/>
<proteinExistence type="predicted"/>
<keyword evidence="1" id="KW-0143">Chaperone</keyword>
<sequence>MPPAFEITFPGKGDEHPDRPPDDLAFIIRQQPHPTFTRDGNDLTTTVRLPLLTALSGGAVSVPTLDGRRVPLALGEGVVTPGSERVVRGEGMPISKGPLAGQKGDLRIKFEVVFPASLTPAQKERVRAALAGAQ</sequence>
<evidence type="ECO:0000259" key="3">
    <source>
        <dbReference type="Pfam" id="PF01556"/>
    </source>
</evidence>
<name>A0A2J8A0L1_9CHLO</name>
<keyword evidence="5" id="KW-1185">Reference proteome</keyword>
<reference evidence="4 5" key="1">
    <citation type="journal article" date="2017" name="Mol. Biol. Evol.">
        <title>The 4-celled Tetrabaena socialis nuclear genome reveals the essential components for genetic control of cell number at the origin of multicellularity in the volvocine lineage.</title>
        <authorList>
            <person name="Featherston J."/>
            <person name="Arakaki Y."/>
            <person name="Hanschen E.R."/>
            <person name="Ferris P.J."/>
            <person name="Michod R.E."/>
            <person name="Olson B.J.S.C."/>
            <person name="Nozaki H."/>
            <person name="Durand P.M."/>
        </authorList>
    </citation>
    <scope>NUCLEOTIDE SEQUENCE [LARGE SCALE GENOMIC DNA]</scope>
    <source>
        <strain evidence="4 5">NIES-571</strain>
    </source>
</reference>
<dbReference type="EMBL" id="PGGS01000260">
    <property type="protein sequence ID" value="PNH06071.1"/>
    <property type="molecule type" value="Genomic_DNA"/>
</dbReference>
<dbReference type="PANTHER" id="PTHR24078:SF562">
    <property type="entry name" value="DNAJ DOMAIN CONTAINING PROTEIN"/>
    <property type="match status" value="1"/>
</dbReference>
<dbReference type="InterPro" id="IPR051339">
    <property type="entry name" value="DnaJ_subfamily_B"/>
</dbReference>
<dbReference type="GO" id="GO:0051087">
    <property type="term" value="F:protein-folding chaperone binding"/>
    <property type="evidence" value="ECO:0007669"/>
    <property type="project" value="TreeGrafter"/>
</dbReference>
<accession>A0A2J8A0L1</accession>
<evidence type="ECO:0000313" key="4">
    <source>
        <dbReference type="EMBL" id="PNH06071.1"/>
    </source>
</evidence>
<dbReference type="OrthoDB" id="550424at2759"/>
<evidence type="ECO:0000256" key="1">
    <source>
        <dbReference type="ARBA" id="ARBA00023186"/>
    </source>
</evidence>
<organism evidence="4 5">
    <name type="scientific">Tetrabaena socialis</name>
    <dbReference type="NCBI Taxonomy" id="47790"/>
    <lineage>
        <taxon>Eukaryota</taxon>
        <taxon>Viridiplantae</taxon>
        <taxon>Chlorophyta</taxon>
        <taxon>core chlorophytes</taxon>
        <taxon>Chlorophyceae</taxon>
        <taxon>CS clade</taxon>
        <taxon>Chlamydomonadales</taxon>
        <taxon>Tetrabaenaceae</taxon>
        <taxon>Tetrabaena</taxon>
    </lineage>
</organism>
<dbReference type="CDD" id="cd10747">
    <property type="entry name" value="DnaJ_C"/>
    <property type="match status" value="1"/>
</dbReference>
<dbReference type="InterPro" id="IPR008971">
    <property type="entry name" value="HSP40/DnaJ_pept-bd"/>
</dbReference>
<feature type="domain" description="Chaperone DnaJ C-terminal" evidence="3">
    <location>
        <begin position="6"/>
        <end position="115"/>
    </location>
</feature>
<comment type="caution">
    <text evidence="4">The sequence shown here is derived from an EMBL/GenBank/DDBJ whole genome shotgun (WGS) entry which is preliminary data.</text>
</comment>
<dbReference type="GO" id="GO:0005829">
    <property type="term" value="C:cytosol"/>
    <property type="evidence" value="ECO:0007669"/>
    <property type="project" value="TreeGrafter"/>
</dbReference>
<evidence type="ECO:0000256" key="2">
    <source>
        <dbReference type="SAM" id="MobiDB-lite"/>
    </source>
</evidence>
<dbReference type="Gene3D" id="2.60.260.20">
    <property type="entry name" value="Urease metallochaperone UreE, N-terminal domain"/>
    <property type="match status" value="2"/>
</dbReference>
<dbReference type="Pfam" id="PF01556">
    <property type="entry name" value="DnaJ_C"/>
    <property type="match status" value="1"/>
</dbReference>
<dbReference type="SUPFAM" id="SSF49493">
    <property type="entry name" value="HSP40/DnaJ peptide-binding domain"/>
    <property type="match status" value="1"/>
</dbReference>
<protein>
    <submittedName>
        <fullName evidence="4">DnaJ subfamily B member 4</fullName>
    </submittedName>
</protein>
<dbReference type="PANTHER" id="PTHR24078">
    <property type="entry name" value="DNAJ HOMOLOG SUBFAMILY C MEMBER"/>
    <property type="match status" value="1"/>
</dbReference>
<dbReference type="GO" id="GO:0051082">
    <property type="term" value="F:unfolded protein binding"/>
    <property type="evidence" value="ECO:0007669"/>
    <property type="project" value="InterPro"/>
</dbReference>
<dbReference type="Proteomes" id="UP000236333">
    <property type="component" value="Unassembled WGS sequence"/>
</dbReference>
<feature type="region of interest" description="Disordered" evidence="2">
    <location>
        <begin position="1"/>
        <end position="20"/>
    </location>
</feature>
<evidence type="ECO:0000313" key="5">
    <source>
        <dbReference type="Proteomes" id="UP000236333"/>
    </source>
</evidence>
<dbReference type="InterPro" id="IPR002939">
    <property type="entry name" value="DnaJ_C"/>
</dbReference>
<dbReference type="FunFam" id="2.60.260.20:FF:000006">
    <property type="entry name" value="DnaJ subfamily B member 13"/>
    <property type="match status" value="1"/>
</dbReference>